<evidence type="ECO:0000313" key="2">
    <source>
        <dbReference type="EMBL" id="GAG16592.1"/>
    </source>
</evidence>
<comment type="caution">
    <text evidence="2">The sequence shown here is derived from an EMBL/GenBank/DDBJ whole genome shotgun (WGS) entry which is preliminary data.</text>
</comment>
<reference evidence="2" key="1">
    <citation type="journal article" date="2014" name="Front. Microbiol.">
        <title>High frequency of phylogenetically diverse reductive dehalogenase-homologous genes in deep subseafloor sedimentary metagenomes.</title>
        <authorList>
            <person name="Kawai M."/>
            <person name="Futagami T."/>
            <person name="Toyoda A."/>
            <person name="Takaki Y."/>
            <person name="Nishi S."/>
            <person name="Hori S."/>
            <person name="Arai W."/>
            <person name="Tsubouchi T."/>
            <person name="Morono Y."/>
            <person name="Uchiyama I."/>
            <person name="Ito T."/>
            <person name="Fujiyama A."/>
            <person name="Inagaki F."/>
            <person name="Takami H."/>
        </authorList>
    </citation>
    <scope>NUCLEOTIDE SEQUENCE</scope>
    <source>
        <strain evidence="2">Expedition CK06-06</strain>
    </source>
</reference>
<name>X0VZR7_9ZZZZ</name>
<keyword evidence="1" id="KW-1133">Transmembrane helix</keyword>
<sequence length="130" mass="15051">DWTTEEQEYWADYQEWLEEEREYRETYSDVMANYHRNVFFIAYPFGLLFIILGLTLPSRLDIIKTGFLLGGILTITYAVLQGFGDMSNALRFVAIAISLAVLVFLGYRTLIERRQPTDSIKTGEGDVQNH</sequence>
<protein>
    <submittedName>
        <fullName evidence="2">Uncharacterized protein</fullName>
    </submittedName>
</protein>
<evidence type="ECO:0000256" key="1">
    <source>
        <dbReference type="SAM" id="Phobius"/>
    </source>
</evidence>
<feature type="non-terminal residue" evidence="2">
    <location>
        <position position="1"/>
    </location>
</feature>
<dbReference type="AlphaFoldDB" id="X0VZR7"/>
<keyword evidence="1" id="KW-0812">Transmembrane</keyword>
<accession>X0VZR7</accession>
<feature type="transmembrane region" description="Helical" evidence="1">
    <location>
        <begin position="34"/>
        <end position="54"/>
    </location>
</feature>
<gene>
    <name evidence="2" type="ORF">S01H1_48728</name>
</gene>
<proteinExistence type="predicted"/>
<dbReference type="EMBL" id="BARS01031299">
    <property type="protein sequence ID" value="GAG16592.1"/>
    <property type="molecule type" value="Genomic_DNA"/>
</dbReference>
<organism evidence="2">
    <name type="scientific">marine sediment metagenome</name>
    <dbReference type="NCBI Taxonomy" id="412755"/>
    <lineage>
        <taxon>unclassified sequences</taxon>
        <taxon>metagenomes</taxon>
        <taxon>ecological metagenomes</taxon>
    </lineage>
</organism>
<feature type="transmembrane region" description="Helical" evidence="1">
    <location>
        <begin position="89"/>
        <end position="107"/>
    </location>
</feature>
<feature type="transmembrane region" description="Helical" evidence="1">
    <location>
        <begin position="66"/>
        <end position="83"/>
    </location>
</feature>
<keyword evidence="1" id="KW-0472">Membrane</keyword>